<dbReference type="VEuPathDB" id="FungiDB:BDEG_26147"/>
<reference evidence="2 3" key="1">
    <citation type="submission" date="2006-10" db="EMBL/GenBank/DDBJ databases">
        <title>The Genome Sequence of Batrachochytrium dendrobatidis JEL423.</title>
        <authorList>
            <consortium name="The Broad Institute Genome Sequencing Platform"/>
            <person name="Birren B."/>
            <person name="Lander E."/>
            <person name="Galagan J."/>
            <person name="Cuomo C."/>
            <person name="Devon K."/>
            <person name="Jaffe D."/>
            <person name="Butler J."/>
            <person name="Alvarez P."/>
            <person name="Gnerre S."/>
            <person name="Grabherr M."/>
            <person name="Kleber M."/>
            <person name="Mauceli E."/>
            <person name="Brockman W."/>
            <person name="Young S."/>
            <person name="LaButti K."/>
            <person name="Sykes S."/>
            <person name="DeCaprio D."/>
            <person name="Crawford M."/>
            <person name="Koehrsen M."/>
            <person name="Engels R."/>
            <person name="Montgomery P."/>
            <person name="Pearson M."/>
            <person name="Howarth C."/>
            <person name="Larson L."/>
            <person name="White J."/>
            <person name="O'Leary S."/>
            <person name="Kodira C."/>
            <person name="Zeng Q."/>
            <person name="Yandava C."/>
            <person name="Alvarado L."/>
            <person name="Longcore J."/>
            <person name="James T."/>
        </authorList>
    </citation>
    <scope>NUCLEOTIDE SEQUENCE [LARGE SCALE GENOMIC DNA]</scope>
    <source>
        <strain evidence="2 3">JEL423</strain>
    </source>
</reference>
<gene>
    <name evidence="2" type="ORF">BDEG_26147</name>
</gene>
<name>A0A177WRI3_BATDL</name>
<evidence type="ECO:0000256" key="1">
    <source>
        <dbReference type="SAM" id="MobiDB-lite"/>
    </source>
</evidence>
<reference evidence="2 3" key="2">
    <citation type="submission" date="2016-05" db="EMBL/GenBank/DDBJ databases">
        <title>Lineage-specific infection strategies underlie the spectrum of fungal disease in amphibians.</title>
        <authorList>
            <person name="Cuomo C.A."/>
            <person name="Farrer R.A."/>
            <person name="James T."/>
            <person name="Longcore J."/>
            <person name="Birren B."/>
        </authorList>
    </citation>
    <scope>NUCLEOTIDE SEQUENCE [LARGE SCALE GENOMIC DNA]</scope>
    <source>
        <strain evidence="2 3">JEL423</strain>
    </source>
</reference>
<organism evidence="2 3">
    <name type="scientific">Batrachochytrium dendrobatidis (strain JEL423)</name>
    <dbReference type="NCBI Taxonomy" id="403673"/>
    <lineage>
        <taxon>Eukaryota</taxon>
        <taxon>Fungi</taxon>
        <taxon>Fungi incertae sedis</taxon>
        <taxon>Chytridiomycota</taxon>
        <taxon>Chytridiomycota incertae sedis</taxon>
        <taxon>Chytridiomycetes</taxon>
        <taxon>Rhizophydiales</taxon>
        <taxon>Rhizophydiales incertae sedis</taxon>
        <taxon>Batrachochytrium</taxon>
    </lineage>
</organism>
<feature type="compositionally biased region" description="Polar residues" evidence="1">
    <location>
        <begin position="497"/>
        <end position="512"/>
    </location>
</feature>
<sequence length="592" mass="65190">MPFDRVTKWLEHFRPSRDTIHSNGNTSDITDKPIVANSKLHWFYPAWNQKAVYPADSLDILSTGISTQTSITFSDQKPYTHSSVSSRFSYVLAQIKTLKSPAKQNHKLTEHYGSTSISPVHTSSNMDASKLPVSRITSPAFCQPKHSSIAGERARLKLQLKNSTPSTVPHIPESLSRKSLRITSALAATSASSSAESCLVQKETYDILCSPAQSIDAMSGMNQSLLNHTTTNTGPDLILKSNTNSSYTSSGSVLLYESVRMSIKESQNQSHVSFLDRKLAQHAESMPGVTPQKSLSDLHIFVSDINDNDHKSFKKPARLDKYEHVAKNMTSNNAWTISDRVTRRKSSDTQHTSGFVGTVSKSNTCKVLSTSKSLNNANAELLEANEGIERLPSKAIVSHQTCGTHMGQMTAGSQLSKPGFTLTELPITASTPEGISSARVTSVSLTTPYHETEQISHSHTDPDLRKLSQIGEHDVSLKCFENNKGSLNLQPIRIQTHNGQAESRSNSTTSTGISIHSPLPPSISTSNARSHQSSFDFSGSNKLQRESVDKIEARKRRLVASSKRMMTELEELKYDKLLASIPRVRSYYEINE</sequence>
<feature type="region of interest" description="Disordered" evidence="1">
    <location>
        <begin position="497"/>
        <end position="542"/>
    </location>
</feature>
<dbReference type="EMBL" id="DS022308">
    <property type="protein sequence ID" value="OAJ42728.1"/>
    <property type="molecule type" value="Genomic_DNA"/>
</dbReference>
<protein>
    <submittedName>
        <fullName evidence="2">Uncharacterized protein</fullName>
    </submittedName>
</protein>
<evidence type="ECO:0000313" key="2">
    <source>
        <dbReference type="EMBL" id="OAJ42728.1"/>
    </source>
</evidence>
<dbReference type="OrthoDB" id="2163162at2759"/>
<dbReference type="AlphaFoldDB" id="A0A177WRI3"/>
<feature type="compositionally biased region" description="Polar residues" evidence="1">
    <location>
        <begin position="527"/>
        <end position="542"/>
    </location>
</feature>
<proteinExistence type="predicted"/>
<dbReference type="Proteomes" id="UP000077115">
    <property type="component" value="Unassembled WGS sequence"/>
</dbReference>
<accession>A0A177WRI3</accession>
<evidence type="ECO:0000313" key="3">
    <source>
        <dbReference type="Proteomes" id="UP000077115"/>
    </source>
</evidence>
<feature type="compositionally biased region" description="Low complexity" evidence="1">
    <location>
        <begin position="513"/>
        <end position="526"/>
    </location>
</feature>